<evidence type="ECO:0000256" key="5">
    <source>
        <dbReference type="ARBA" id="ARBA00023136"/>
    </source>
</evidence>
<dbReference type="InterPro" id="IPR002797">
    <property type="entry name" value="Polysacc_synth"/>
</dbReference>
<accession>A0A975KHW6</accession>
<dbReference type="InterPro" id="IPR050833">
    <property type="entry name" value="Poly_Biosynth_Transport"/>
</dbReference>
<evidence type="ECO:0000256" key="4">
    <source>
        <dbReference type="ARBA" id="ARBA00022989"/>
    </source>
</evidence>
<feature type="transmembrane region" description="Helical" evidence="6">
    <location>
        <begin position="119"/>
        <end position="144"/>
    </location>
</feature>
<reference evidence="7" key="1">
    <citation type="journal article" date="2021" name="PLoS Genet.">
        <title>Mobile Type VI secretion system loci of the gut Bacteroidales display extensive intra-ecosystem transfer, multi-species spread and geographical clustering.</title>
        <authorList>
            <person name="Garcia-Bayona L."/>
            <person name="Coyne M.J."/>
            <person name="Comstock L.E."/>
        </authorList>
    </citation>
    <scope>NUCLEOTIDE SEQUENCE</scope>
    <source>
        <strain evidence="7">CL11T00C20</strain>
    </source>
</reference>
<gene>
    <name evidence="7" type="ORF">INE88_02866</name>
</gene>
<protein>
    <submittedName>
        <fullName evidence="7">Polysaccharide biosynthesis protein</fullName>
    </submittedName>
</protein>
<evidence type="ECO:0000256" key="6">
    <source>
        <dbReference type="SAM" id="Phobius"/>
    </source>
</evidence>
<evidence type="ECO:0000256" key="3">
    <source>
        <dbReference type="ARBA" id="ARBA00022692"/>
    </source>
</evidence>
<evidence type="ECO:0000313" key="7">
    <source>
        <dbReference type="EMBL" id="QUT46040.1"/>
    </source>
</evidence>
<keyword evidence="2" id="KW-1003">Cell membrane</keyword>
<feature type="transmembrane region" description="Helical" evidence="6">
    <location>
        <begin position="396"/>
        <end position="416"/>
    </location>
</feature>
<name>A0A975KHW6_9BACE</name>
<dbReference type="EMBL" id="CP072227">
    <property type="protein sequence ID" value="QUT46040.1"/>
    <property type="molecule type" value="Genomic_DNA"/>
</dbReference>
<keyword evidence="3 6" id="KW-0812">Transmembrane</keyword>
<dbReference type="GO" id="GO:0005886">
    <property type="term" value="C:plasma membrane"/>
    <property type="evidence" value="ECO:0007669"/>
    <property type="project" value="UniProtKB-SubCell"/>
</dbReference>
<feature type="transmembrane region" description="Helical" evidence="6">
    <location>
        <begin position="242"/>
        <end position="269"/>
    </location>
</feature>
<comment type="subcellular location">
    <subcellularLocation>
        <location evidence="1">Cell membrane</location>
        <topology evidence="1">Multi-pass membrane protein</topology>
    </subcellularLocation>
</comment>
<feature type="transmembrane region" description="Helical" evidence="6">
    <location>
        <begin position="368"/>
        <end position="389"/>
    </location>
</feature>
<feature type="transmembrane region" description="Helical" evidence="6">
    <location>
        <begin position="303"/>
        <end position="328"/>
    </location>
</feature>
<feature type="transmembrane region" description="Helical" evidence="6">
    <location>
        <begin position="183"/>
        <end position="202"/>
    </location>
</feature>
<dbReference type="PANTHER" id="PTHR30250:SF11">
    <property type="entry name" value="O-ANTIGEN TRANSPORTER-RELATED"/>
    <property type="match status" value="1"/>
</dbReference>
<feature type="transmembrane region" description="Helical" evidence="6">
    <location>
        <begin position="21"/>
        <end position="43"/>
    </location>
</feature>
<dbReference type="AlphaFoldDB" id="A0A975KHW6"/>
<evidence type="ECO:0000313" key="8">
    <source>
        <dbReference type="Proteomes" id="UP000679226"/>
    </source>
</evidence>
<evidence type="ECO:0000256" key="1">
    <source>
        <dbReference type="ARBA" id="ARBA00004651"/>
    </source>
</evidence>
<dbReference type="RefSeq" id="WP_118411969.1">
    <property type="nucleotide sequence ID" value="NZ_CP072227.1"/>
</dbReference>
<feature type="transmembrane region" description="Helical" evidence="6">
    <location>
        <begin position="340"/>
        <end position="362"/>
    </location>
</feature>
<dbReference type="Pfam" id="PF01943">
    <property type="entry name" value="Polysacc_synt"/>
    <property type="match status" value="1"/>
</dbReference>
<proteinExistence type="predicted"/>
<feature type="transmembrane region" description="Helical" evidence="6">
    <location>
        <begin position="151"/>
        <end position="171"/>
    </location>
</feature>
<sequence length="431" mass="49794">MKIRLKFGKRKTLLGNALIYILSDGITKALSFLILPFVSFYLIPEQLGIAANFDVLQSILMLLAGQAIVNALPYFYYDRSREEIGLLVSNLLFIIIAVNLCFLIIILLIYGLIDEYLHIGLFLQLLTLISVIANLLLSINLILYRLEEKPFVFLKLQLLQSLIYVFLLILLVVCLRKEALGKIYSAVFSCSIVCLLHIYLLYKRGYLIWKIDRNSIGELLRFGIPLLPHSLSFWIKSGMDKILLTTFCGLSVNGLYSMAMSFGAIYSIFKVAFDNAYIPYLQKRISKMTFDNQKAEKKQLVRISYIISSVFFLLFFVVMFICWILIQYVLSDLYRDSFQFIPWILFSLTIYSFYSLVVQYPYTAKKTLGLGIITFSGSIIQLLLTFVLVRMLGADGIKYSLVIGALVTMFSVWWYSNRVYPLPWFSFWKHR</sequence>
<feature type="transmembrane region" description="Helical" evidence="6">
    <location>
        <begin position="84"/>
        <end position="113"/>
    </location>
</feature>
<keyword evidence="4 6" id="KW-1133">Transmembrane helix</keyword>
<feature type="transmembrane region" description="Helical" evidence="6">
    <location>
        <begin position="55"/>
        <end position="77"/>
    </location>
</feature>
<evidence type="ECO:0000256" key="2">
    <source>
        <dbReference type="ARBA" id="ARBA00022475"/>
    </source>
</evidence>
<keyword evidence="5 6" id="KW-0472">Membrane</keyword>
<dbReference type="Proteomes" id="UP000679226">
    <property type="component" value="Chromosome"/>
</dbReference>
<dbReference type="KEGG" id="beg:INE88_02866"/>
<dbReference type="PANTHER" id="PTHR30250">
    <property type="entry name" value="PST FAMILY PREDICTED COLANIC ACID TRANSPORTER"/>
    <property type="match status" value="1"/>
</dbReference>
<organism evidence="7 8">
    <name type="scientific">Bacteroides eggerthii</name>
    <dbReference type="NCBI Taxonomy" id="28111"/>
    <lineage>
        <taxon>Bacteria</taxon>
        <taxon>Pseudomonadati</taxon>
        <taxon>Bacteroidota</taxon>
        <taxon>Bacteroidia</taxon>
        <taxon>Bacteroidales</taxon>
        <taxon>Bacteroidaceae</taxon>
        <taxon>Bacteroides</taxon>
    </lineage>
</organism>